<dbReference type="SUPFAM" id="SSF88946">
    <property type="entry name" value="Sigma2 domain of RNA polymerase sigma factors"/>
    <property type="match status" value="1"/>
</dbReference>
<dbReference type="PANTHER" id="PTHR43133">
    <property type="entry name" value="RNA POLYMERASE ECF-TYPE SIGMA FACTO"/>
    <property type="match status" value="1"/>
</dbReference>
<name>A0A2U9T848_9GAMM</name>
<protein>
    <submittedName>
        <fullName evidence="7">RNA polymerase sigma factor RpoE</fullName>
    </submittedName>
</protein>
<comment type="similarity">
    <text evidence="1">Belongs to the sigma-70 factor family. ECF subfamily.</text>
</comment>
<dbReference type="GO" id="GO:0016987">
    <property type="term" value="F:sigma factor activity"/>
    <property type="evidence" value="ECO:0007669"/>
    <property type="project" value="UniProtKB-KW"/>
</dbReference>
<organism evidence="7 8">
    <name type="scientific">Marilutibacter maris</name>
    <dbReference type="NCBI Taxonomy" id="1605891"/>
    <lineage>
        <taxon>Bacteria</taxon>
        <taxon>Pseudomonadati</taxon>
        <taxon>Pseudomonadota</taxon>
        <taxon>Gammaproteobacteria</taxon>
        <taxon>Lysobacterales</taxon>
        <taxon>Lysobacteraceae</taxon>
        <taxon>Marilutibacter</taxon>
    </lineage>
</organism>
<gene>
    <name evidence="7" type="ORF">C9I47_0969</name>
</gene>
<keyword evidence="8" id="KW-1185">Reference proteome</keyword>
<evidence type="ECO:0000256" key="4">
    <source>
        <dbReference type="ARBA" id="ARBA00023163"/>
    </source>
</evidence>
<dbReference type="InterPro" id="IPR013324">
    <property type="entry name" value="RNA_pol_sigma_r3/r4-like"/>
</dbReference>
<dbReference type="InterPro" id="IPR014284">
    <property type="entry name" value="RNA_pol_sigma-70_dom"/>
</dbReference>
<dbReference type="PANTHER" id="PTHR43133:SF62">
    <property type="entry name" value="RNA POLYMERASE SIGMA FACTOR SIGZ"/>
    <property type="match status" value="1"/>
</dbReference>
<dbReference type="Pfam" id="PF08281">
    <property type="entry name" value="Sigma70_r4_2"/>
    <property type="match status" value="1"/>
</dbReference>
<dbReference type="InterPro" id="IPR007627">
    <property type="entry name" value="RNA_pol_sigma70_r2"/>
</dbReference>
<dbReference type="Gene3D" id="1.10.10.10">
    <property type="entry name" value="Winged helix-like DNA-binding domain superfamily/Winged helix DNA-binding domain"/>
    <property type="match status" value="1"/>
</dbReference>
<feature type="domain" description="RNA polymerase sigma-70 region 2" evidence="5">
    <location>
        <begin position="17"/>
        <end position="82"/>
    </location>
</feature>
<evidence type="ECO:0000259" key="5">
    <source>
        <dbReference type="Pfam" id="PF04542"/>
    </source>
</evidence>
<evidence type="ECO:0000313" key="8">
    <source>
        <dbReference type="Proteomes" id="UP000249447"/>
    </source>
</evidence>
<evidence type="ECO:0000259" key="6">
    <source>
        <dbReference type="Pfam" id="PF08281"/>
    </source>
</evidence>
<dbReference type="EMBL" id="CP029843">
    <property type="protein sequence ID" value="AWV06688.1"/>
    <property type="molecule type" value="Genomic_DNA"/>
</dbReference>
<evidence type="ECO:0000256" key="3">
    <source>
        <dbReference type="ARBA" id="ARBA00023082"/>
    </source>
</evidence>
<dbReference type="SUPFAM" id="SSF88659">
    <property type="entry name" value="Sigma3 and sigma4 domains of RNA polymerase sigma factors"/>
    <property type="match status" value="1"/>
</dbReference>
<feature type="domain" description="RNA polymerase sigma factor 70 region 4 type 2" evidence="6">
    <location>
        <begin position="115"/>
        <end position="165"/>
    </location>
</feature>
<reference evidence="7 8" key="1">
    <citation type="submission" date="2018-05" db="EMBL/GenBank/DDBJ databases">
        <title>The complete genome of Lysobacter maris HZ9B, a marine bacterium antagonistic against terrestrial plant pathogens.</title>
        <authorList>
            <person name="Zhang X.-Q."/>
        </authorList>
    </citation>
    <scope>NUCLEOTIDE SEQUENCE [LARGE SCALE GENOMIC DNA]</scope>
    <source>
        <strain evidence="7 8">HZ9B</strain>
    </source>
</reference>
<dbReference type="Pfam" id="PF04542">
    <property type="entry name" value="Sigma70_r2"/>
    <property type="match status" value="1"/>
</dbReference>
<accession>A0A2U9T848</accession>
<dbReference type="KEGG" id="lmb:C9I47_0969"/>
<dbReference type="Proteomes" id="UP000249447">
    <property type="component" value="Chromosome"/>
</dbReference>
<keyword evidence="4" id="KW-0804">Transcription</keyword>
<dbReference type="InterPro" id="IPR036388">
    <property type="entry name" value="WH-like_DNA-bd_sf"/>
</dbReference>
<evidence type="ECO:0000256" key="1">
    <source>
        <dbReference type="ARBA" id="ARBA00010641"/>
    </source>
</evidence>
<keyword evidence="2" id="KW-0805">Transcription regulation</keyword>
<dbReference type="NCBIfam" id="TIGR02937">
    <property type="entry name" value="sigma70-ECF"/>
    <property type="match status" value="1"/>
</dbReference>
<dbReference type="InterPro" id="IPR039425">
    <property type="entry name" value="RNA_pol_sigma-70-like"/>
</dbReference>
<evidence type="ECO:0000256" key="2">
    <source>
        <dbReference type="ARBA" id="ARBA00023015"/>
    </source>
</evidence>
<evidence type="ECO:0000313" key="7">
    <source>
        <dbReference type="EMBL" id="AWV06688.1"/>
    </source>
</evidence>
<dbReference type="GO" id="GO:0006352">
    <property type="term" value="P:DNA-templated transcription initiation"/>
    <property type="evidence" value="ECO:0007669"/>
    <property type="project" value="InterPro"/>
</dbReference>
<sequence>MAAVARVRDRASFMRIYDHFMPRLCLYLRGLGCQEAVAEELAQEALLRLWQRAASYDSRQGAVSTWVFRITRNLHIDRVRREPGWIQVVEGVEVGAEQEAERFSSAEDFAEHAHLARRIEELSAVQARLMRMSYFEAKSHQEIANELGMPLGTVKSHLRRAFLRLQDRMRGQS</sequence>
<dbReference type="InterPro" id="IPR013325">
    <property type="entry name" value="RNA_pol_sigma_r2"/>
</dbReference>
<dbReference type="GO" id="GO:0003677">
    <property type="term" value="F:DNA binding"/>
    <property type="evidence" value="ECO:0007669"/>
    <property type="project" value="InterPro"/>
</dbReference>
<keyword evidence="3" id="KW-0731">Sigma factor</keyword>
<dbReference type="Gene3D" id="1.10.1740.10">
    <property type="match status" value="1"/>
</dbReference>
<proteinExistence type="inferred from homology"/>
<dbReference type="AlphaFoldDB" id="A0A2U9T848"/>
<dbReference type="InterPro" id="IPR013249">
    <property type="entry name" value="RNA_pol_sigma70_r4_t2"/>
</dbReference>